<comment type="caution">
    <text evidence="5">The sequence shown here is derived from an EMBL/GenBank/DDBJ whole genome shotgun (WGS) entry which is preliminary data.</text>
</comment>
<keyword evidence="1" id="KW-0805">Transcription regulation</keyword>
<dbReference type="InterPro" id="IPR036388">
    <property type="entry name" value="WH-like_DNA-bd_sf"/>
</dbReference>
<dbReference type="EMBL" id="JABCSC020000002">
    <property type="protein sequence ID" value="NSL55337.1"/>
    <property type="molecule type" value="Genomic_DNA"/>
</dbReference>
<organism evidence="5 6">
    <name type="scientific">Uliginosibacterium aquaticum</name>
    <dbReference type="NCBI Taxonomy" id="2731212"/>
    <lineage>
        <taxon>Bacteria</taxon>
        <taxon>Pseudomonadati</taxon>
        <taxon>Pseudomonadota</taxon>
        <taxon>Betaproteobacteria</taxon>
        <taxon>Rhodocyclales</taxon>
        <taxon>Zoogloeaceae</taxon>
        <taxon>Uliginosibacterium</taxon>
    </lineage>
</organism>
<evidence type="ECO:0000313" key="6">
    <source>
        <dbReference type="Proteomes" id="UP000778523"/>
    </source>
</evidence>
<feature type="domain" description="HTH marR-type" evidence="4">
    <location>
        <begin position="5"/>
        <end position="137"/>
    </location>
</feature>
<name>A0ABX2IFU8_9RHOO</name>
<dbReference type="PRINTS" id="PR00598">
    <property type="entry name" value="HTHMARR"/>
</dbReference>
<dbReference type="PANTHER" id="PTHR42756">
    <property type="entry name" value="TRANSCRIPTIONAL REGULATOR, MARR"/>
    <property type="match status" value="1"/>
</dbReference>
<dbReference type="SMART" id="SM00347">
    <property type="entry name" value="HTH_MARR"/>
    <property type="match status" value="1"/>
</dbReference>
<dbReference type="Gene3D" id="1.10.10.10">
    <property type="entry name" value="Winged helix-like DNA-binding domain superfamily/Winged helix DNA-binding domain"/>
    <property type="match status" value="1"/>
</dbReference>
<sequence length="151" mass="17001">MNSQEERLGFLVTDVARLMRQIFAQRIDGDSLTLAQARALVQIAREEGLRQVELAERLDVQPITLARVLDQLEAEGLVERRADAADRRAYLLFLRPAAEAHLADIRQLGEALQSHALRGLDAAQIEVLYSVLHVMRSNLAQLRHQQKDDAS</sequence>
<proteinExistence type="predicted"/>
<evidence type="ECO:0000256" key="1">
    <source>
        <dbReference type="ARBA" id="ARBA00023015"/>
    </source>
</evidence>
<keyword evidence="3" id="KW-0804">Transcription</keyword>
<dbReference type="InterPro" id="IPR000835">
    <property type="entry name" value="HTH_MarR-typ"/>
</dbReference>
<evidence type="ECO:0000313" key="5">
    <source>
        <dbReference type="EMBL" id="NSL55337.1"/>
    </source>
</evidence>
<evidence type="ECO:0000259" key="4">
    <source>
        <dbReference type="PROSITE" id="PS50995"/>
    </source>
</evidence>
<protein>
    <submittedName>
        <fullName evidence="5">MarR family transcriptional regulator</fullName>
    </submittedName>
</protein>
<evidence type="ECO:0000256" key="3">
    <source>
        <dbReference type="ARBA" id="ARBA00023163"/>
    </source>
</evidence>
<dbReference type="PROSITE" id="PS50995">
    <property type="entry name" value="HTH_MARR_2"/>
    <property type="match status" value="1"/>
</dbReference>
<dbReference type="Proteomes" id="UP000778523">
    <property type="component" value="Unassembled WGS sequence"/>
</dbReference>
<reference evidence="5 6" key="1">
    <citation type="submission" date="2020-06" db="EMBL/GenBank/DDBJ databases">
        <title>Draft genome of Uliginosibacterium sp. IMCC34675.</title>
        <authorList>
            <person name="Song J."/>
        </authorList>
    </citation>
    <scope>NUCLEOTIDE SEQUENCE [LARGE SCALE GENOMIC DNA]</scope>
    <source>
        <strain evidence="5 6">IMCC34675</strain>
    </source>
</reference>
<dbReference type="PANTHER" id="PTHR42756:SF1">
    <property type="entry name" value="TRANSCRIPTIONAL REPRESSOR OF EMRAB OPERON"/>
    <property type="match status" value="1"/>
</dbReference>
<dbReference type="RefSeq" id="WP_170021761.1">
    <property type="nucleotide sequence ID" value="NZ_JABCSC020000002.1"/>
</dbReference>
<dbReference type="Pfam" id="PF01047">
    <property type="entry name" value="MarR"/>
    <property type="match status" value="1"/>
</dbReference>
<dbReference type="SUPFAM" id="SSF46785">
    <property type="entry name" value="Winged helix' DNA-binding domain"/>
    <property type="match status" value="1"/>
</dbReference>
<keyword evidence="6" id="KW-1185">Reference proteome</keyword>
<accession>A0ABX2IFU8</accession>
<dbReference type="InterPro" id="IPR036390">
    <property type="entry name" value="WH_DNA-bd_sf"/>
</dbReference>
<evidence type="ECO:0000256" key="2">
    <source>
        <dbReference type="ARBA" id="ARBA00023125"/>
    </source>
</evidence>
<keyword evidence="2" id="KW-0238">DNA-binding</keyword>
<gene>
    <name evidence="5" type="ORF">HJ583_009905</name>
</gene>